<feature type="signal peptide" evidence="1">
    <location>
        <begin position="1"/>
        <end position="19"/>
    </location>
</feature>
<evidence type="ECO:0000313" key="4">
    <source>
        <dbReference type="Proteomes" id="UP000556700"/>
    </source>
</evidence>
<name>A0A6V6Z0R1_9FLAO</name>
<dbReference type="InterPro" id="IPR025684">
    <property type="entry name" value="SprA_N_dom"/>
</dbReference>
<dbReference type="RefSeq" id="WP_031453333.1">
    <property type="nucleotide sequence ID" value="NZ_CAIJDO010000141.1"/>
</dbReference>
<feature type="domain" description="Gliding motility protein SprA N-terminal" evidence="2">
    <location>
        <begin position="47"/>
        <end position="444"/>
    </location>
</feature>
<dbReference type="NCBIfam" id="TIGR04189">
    <property type="entry name" value="surface_SprA"/>
    <property type="match status" value="1"/>
</dbReference>
<proteinExistence type="predicted"/>
<reference evidence="3 4" key="1">
    <citation type="submission" date="2020-06" db="EMBL/GenBank/DDBJ databases">
        <authorList>
            <person name="Criscuolo A."/>
        </authorList>
    </citation>
    <scope>NUCLEOTIDE SEQUENCE [LARGE SCALE GENOMIC DNA]</scope>
    <source>
        <strain evidence="4">CIP 110025</strain>
    </source>
</reference>
<keyword evidence="4" id="KW-1185">Reference proteome</keyword>
<protein>
    <submittedName>
        <fullName evidence="3">Cell surface protein SprA</fullName>
    </submittedName>
</protein>
<evidence type="ECO:0000259" key="2">
    <source>
        <dbReference type="Pfam" id="PF14349"/>
    </source>
</evidence>
<organism evidence="3 4">
    <name type="scientific">Flavobacterium chungangense</name>
    <dbReference type="NCBI Taxonomy" id="554283"/>
    <lineage>
        <taxon>Bacteria</taxon>
        <taxon>Pseudomonadati</taxon>
        <taxon>Bacteroidota</taxon>
        <taxon>Flavobacteriia</taxon>
        <taxon>Flavobacteriales</taxon>
        <taxon>Flavobacteriaceae</taxon>
        <taxon>Flavobacterium</taxon>
    </lineage>
</organism>
<keyword evidence="1" id="KW-0732">Signal</keyword>
<evidence type="ECO:0000313" key="3">
    <source>
        <dbReference type="EMBL" id="CAD0005074.1"/>
    </source>
</evidence>
<accession>A0A6V6Z0R1</accession>
<comment type="caution">
    <text evidence="3">The sequence shown here is derived from an EMBL/GenBank/DDBJ whole genome shotgun (WGS) entry which is preliminary data.</text>
</comment>
<feature type="chain" id="PRO_5028482872" evidence="1">
    <location>
        <begin position="20"/>
        <end position="2372"/>
    </location>
</feature>
<dbReference type="Pfam" id="PF14349">
    <property type="entry name" value="SprA_N"/>
    <property type="match status" value="2"/>
</dbReference>
<dbReference type="Proteomes" id="UP000556700">
    <property type="component" value="Unassembled WGS sequence"/>
</dbReference>
<gene>
    <name evidence="3" type="ORF">FLACHUCJ7_02206</name>
</gene>
<feature type="domain" description="Gliding motility protein SprA N-terminal" evidence="2">
    <location>
        <begin position="1085"/>
        <end position="1601"/>
    </location>
</feature>
<sequence>MHKKLFFILMFLCAFVSQAQVAVTVQDTVKSGFAIGKIQITNPASLLSDYVYDSFTNTYVYSDSESGFSINYPLFLTPAEYENLVLKESRRNYFRKKADAIEAKKAGSETKQKDLLPRYYINSGFFESIFGSNTIDVKPSGSVEMDLGLLYSKQDNPALSPSNRSNLTFDFDQRISMSLVGKVGTRLSVNLNYDTQSTFAFQNLFKLAYTPDEDDIVKNIEVGNVSMPLNSTLITGAQNLFGVKTQLQFGKTTVTGVFSQQKSETKSVTAQGSGAVQEFNMYALDYDSNRHFFLSQYFRNKYDTSLKNYPLIDSRIQISRIEVWVTNKKSQVSTTANNLRNIIAIQDLGESQLSGLTDDQVVILNPSSGIFNNSADSPSDNSNNDYDPAQIKSESGLLNSNIREIATASSGFNVTVSEGQDYSKLENARKLSSTEYTLNKQLGYISLVQKLANDEVLAVAYQYTSGDQVYQVGEFASDGVDATVVTNSETVTTQSLVLKMLKSSLVNLKNPVWNLMMKNIYQIPSGYQLSQEDFKFNIFYSDPSPLNYIKPVTSFPPNPSDENKIAETPLLKVFNLDRLNSTNDPQEGGDGFFDFVSGITMDATNGRIIFTTKEPFGELIFKKLSTSSTEDYNNTTSYNANQKKYVFRSLYNNTQTGALQDSDKNKYLLKGKYKSSGSDGISIGSFNVANGSVIVTADGRTLTEGIDYSVDYQLGKVHILDAALLASNASITVTLENNSVFGQQTKSFIGLNIDHKISDNFTIGATYLKYTEKPLTQKSVYGQESVDNTIFGLNTNFSSEVPFFTRLVNKLPNIDTDVPSNISVRGEVAYLKPNTAKASDFEGESTIYVDAFESAASTTDLSSAYAWSLSSTPTNNTSSAYNFNESANDLSYGFKRAKLAWYTIDPVFYTSKPSGISNNDLSLNTSRRIYKEELYPNLETETGQTLVVNTLDLSYYPSERGPYNNGVDFSNTPKDNFGGIMRALTSTNFEQGNVEYIQFWVLDPYVGNSKTNDNNSGKLYFNLGEISEDVLKDGRKQYENGLGTGQLMVTPQGIWGDVPASQSLTYAFDTDTANRSNQDVGLDGLKNSQETQIYTNYSAETDPAADDYSYYLNTTGDVLERYKKYNGTDGNSAVSADDANRGATTLPNTEDINNDYTMNTINAYYEYSIDMKPNMEIGQNYITDIRNTQVTLLNGNSTEARWIQFKIPISKPENIIGSISDFTSIRFMRMFMTGFSEPVTLRFGSLDLQRGEWRRYTETLDIADSSPDDDNTDIDVLTINIEENDGKCPVNYVLPPGVEREQSYSGNTVTYQNEQSLGLKVSGKGLEPNDSRAVYKSISMDMRQYKKLKMFLHAESLTGQIPLSDNQMTAFIRLGNDYTENFYQIEIPLKVTLSSSCSPLSSEIVWPEDNEIDLSLSLLSQLKMLYKKIATADLPADGIYYLNEDDEQMNPSLGDKINKLRLGVKGNPNLGSVRTLMVGIKNNDLHQDIKGEVWFDELRLAEMDNSGGMAAVVNLDSNLADFATISATGKMSTMGFGSLQQSSGERSQEDVKQYSVMTNINFGKLLPKNWSLNLPLNYAASEAFITPKYDPENPDITLQTAIDAAETEQEKANIKNRAVDYTKNTSINLIGIKKERKPEQKAHIYDIENFSFSQSYNETSSHDYERESYVDQKTNTALNYDYSAETKNIEPFKNTKFMKKSNYWKLLSDFNFNYMPSNITFNTNIIRQYNKQQYRQVDVEGITLDPSYSRNFEFNVQYGFNFNLTKSLRLNFTSSSSNIVKNYLNSDNLLIDNFKISDNYFNPGKPNKHAQKLVITYEIPLNKIPVFSFVKANLTYTGDYNWQRSSEALTEIEVDGINYNLGNTVQNANTSNLSASFNMETFYKYVGISKTADVKTPVKKTTVIKPGEKITRTDIPQKSIRSSFLKSFYNVLTCVKNLTLNFTENKGTVLPGYLPTSGFMGFSKPTLGFIFGSQHDIRDEAARKGWLTTYQDFNQNYTTSKSQIFKGLANIEPITDLKIDLFANRTYSENFSEQYDVSNGHYNSRSPYTSGAFSISTVLIKTAFLTSDENSSEAFNDFRKNRLIIAKRLAIERGININNAANVGPDGFPLGYGSTNQAVLLASFLAAYTGVDANNSALGIFKNIPIPNWSLKYNGLMRYQFFKKNFKRFSLQHSYQATYTVSAFNSNYNYTKNPDGMDDNGNYYNQTITSNVTLTEQFNPFLKVDFELKNSFKLLTQINKDRTLSMSFDNNNLTEVSGIEYVIGIGYRIKDVVFTSKLADNLTNTIKSDIIIKADLTLRNNQTIVRYLDYENNQLVAGQNIWTLKTSADYSLSKNLTMIFYYNHSFSKPAISTSLPLTTISSGFTLRYAFGN</sequence>
<dbReference type="InterPro" id="IPR026377">
    <property type="entry name" value="Cell_surface_SprA"/>
</dbReference>
<dbReference type="EMBL" id="CAIJDO010000141">
    <property type="protein sequence ID" value="CAD0005074.1"/>
    <property type="molecule type" value="Genomic_DNA"/>
</dbReference>
<evidence type="ECO:0000256" key="1">
    <source>
        <dbReference type="SAM" id="SignalP"/>
    </source>
</evidence>